<comment type="caution">
    <text evidence="17">The sequence shown here is derived from an EMBL/GenBank/DDBJ whole genome shotgun (WGS) entry which is preliminary data.</text>
</comment>
<comment type="catalytic activity">
    <reaction evidence="1">
        <text>ATP + protein L-histidine = ADP + protein N-phospho-L-histidine.</text>
        <dbReference type="EC" id="2.7.13.3"/>
    </reaction>
</comment>
<organism evidence="17 18">
    <name type="scientific">Neolewinella aquimaris</name>
    <dbReference type="NCBI Taxonomy" id="1835722"/>
    <lineage>
        <taxon>Bacteria</taxon>
        <taxon>Pseudomonadati</taxon>
        <taxon>Bacteroidota</taxon>
        <taxon>Saprospiria</taxon>
        <taxon>Saprospirales</taxon>
        <taxon>Lewinellaceae</taxon>
        <taxon>Neolewinella</taxon>
    </lineage>
</organism>
<keyword evidence="18" id="KW-1185">Reference proteome</keyword>
<dbReference type="InterPro" id="IPR000014">
    <property type="entry name" value="PAS"/>
</dbReference>
<keyword evidence="6" id="KW-0812">Transmembrane</keyword>
<feature type="domain" description="PAS" evidence="15">
    <location>
        <begin position="16"/>
        <end position="68"/>
    </location>
</feature>
<evidence type="ECO:0000256" key="7">
    <source>
        <dbReference type="ARBA" id="ARBA00022741"/>
    </source>
</evidence>
<dbReference type="FunFam" id="3.30.565.10:FF:000010">
    <property type="entry name" value="Sensor histidine kinase RcsC"/>
    <property type="match status" value="1"/>
</dbReference>
<dbReference type="SMART" id="SM00448">
    <property type="entry name" value="REC"/>
    <property type="match status" value="1"/>
</dbReference>
<keyword evidence="10" id="KW-0902">Two-component regulatory system</keyword>
<dbReference type="GO" id="GO:0000155">
    <property type="term" value="F:phosphorelay sensor kinase activity"/>
    <property type="evidence" value="ECO:0007669"/>
    <property type="project" value="InterPro"/>
</dbReference>
<dbReference type="NCBIfam" id="TIGR00229">
    <property type="entry name" value="sensory_box"/>
    <property type="match status" value="1"/>
</dbReference>
<dbReference type="InterPro" id="IPR035965">
    <property type="entry name" value="PAS-like_dom_sf"/>
</dbReference>
<feature type="domain" description="Response regulatory" evidence="14">
    <location>
        <begin position="403"/>
        <end position="520"/>
    </location>
</feature>
<evidence type="ECO:0000259" key="14">
    <source>
        <dbReference type="PROSITE" id="PS50110"/>
    </source>
</evidence>
<evidence type="ECO:0000259" key="16">
    <source>
        <dbReference type="PROSITE" id="PS50113"/>
    </source>
</evidence>
<dbReference type="SUPFAM" id="SSF55874">
    <property type="entry name" value="ATPase domain of HSP90 chaperone/DNA topoisomerase II/histidine kinase"/>
    <property type="match status" value="1"/>
</dbReference>
<dbReference type="EC" id="2.7.13.3" evidence="3"/>
<keyword evidence="5 12" id="KW-0597">Phosphoprotein</keyword>
<evidence type="ECO:0000256" key="3">
    <source>
        <dbReference type="ARBA" id="ARBA00012438"/>
    </source>
</evidence>
<sequence>MTEKNPLSSLHVSQQIDERAGQLFESAPCGYLFTSTTGRFLRVNQTFCEWLGYTSAELVGSCSLIDLVSRGSRIFFETHFFPVLNLQGTVEEINLTLQRKDGSRFPVLISATQHHDPEGRFLFNSLIILNFAVRKQYESELLEAKKRAESSDRAKSYFLSTISHEVLTPLNAIIGMSDLLETTNLTPHQSRLQSILSKSAVHLLQLFKNVLVVSKAGLGQLKVASNPFDLRELTHSVVNSFRFDSRNHGLELHVEIDNRLPETLVGDATLISQLLTNLVGNAVKFTDGGSVRTQLSVRELTPQEVVIEFSIADTGIGIPAEKLKKLFVPFSQASKDIHSRYGGSGLGLAICSSILEQLDSQMEVETEVGVGSRFSFELTLPRGETPPQPSPPPHKLPRINRGRVLLVEDNDTNAYLVSRYFRQWNVAFDIATDGKDAIEQVQEKEYDLILMDLRMPVMNGYDAAAHIRQLKAPRGSIPIIAFSASSSLTMSSRMREAQIDDFLLKPFAPGKLHAILLEYLPALLPKPEDMSRTRFSQLRQTFDEDPEELAAFAVILERELLTAATELDAAIAATNARTVGDLKHKLKTSMQLLGAGELMKRLGYITEDLKNQEPVEPQRQRQVVADLRELAHQLKNEKW</sequence>
<dbReference type="InterPro" id="IPR003594">
    <property type="entry name" value="HATPase_dom"/>
</dbReference>
<dbReference type="GO" id="GO:0005524">
    <property type="term" value="F:ATP binding"/>
    <property type="evidence" value="ECO:0007669"/>
    <property type="project" value="UniProtKB-KW"/>
</dbReference>
<dbReference type="PROSITE" id="PS50109">
    <property type="entry name" value="HIS_KIN"/>
    <property type="match status" value="1"/>
</dbReference>
<dbReference type="CDD" id="cd16922">
    <property type="entry name" value="HATPase_EvgS-ArcB-TorS-like"/>
    <property type="match status" value="1"/>
</dbReference>
<dbReference type="SUPFAM" id="SSF47226">
    <property type="entry name" value="Histidine-containing phosphotransfer domain, HPT domain"/>
    <property type="match status" value="1"/>
</dbReference>
<dbReference type="PANTHER" id="PTHR45339:SF1">
    <property type="entry name" value="HYBRID SIGNAL TRANSDUCTION HISTIDINE KINASE J"/>
    <property type="match status" value="1"/>
</dbReference>
<dbReference type="InterPro" id="IPR004358">
    <property type="entry name" value="Sig_transdc_His_kin-like_C"/>
</dbReference>
<evidence type="ECO:0000256" key="9">
    <source>
        <dbReference type="ARBA" id="ARBA00022989"/>
    </source>
</evidence>
<dbReference type="SUPFAM" id="SSF52172">
    <property type="entry name" value="CheY-like"/>
    <property type="match status" value="1"/>
</dbReference>
<dbReference type="Pfam" id="PF00072">
    <property type="entry name" value="Response_reg"/>
    <property type="match status" value="1"/>
</dbReference>
<evidence type="ECO:0000256" key="8">
    <source>
        <dbReference type="ARBA" id="ARBA00022840"/>
    </source>
</evidence>
<evidence type="ECO:0000256" key="4">
    <source>
        <dbReference type="ARBA" id="ARBA00022475"/>
    </source>
</evidence>
<dbReference type="InterPro" id="IPR011006">
    <property type="entry name" value="CheY-like_superfamily"/>
</dbReference>
<dbReference type="Pfam" id="PF13426">
    <property type="entry name" value="PAS_9"/>
    <property type="match status" value="1"/>
</dbReference>
<evidence type="ECO:0000259" key="15">
    <source>
        <dbReference type="PROSITE" id="PS50112"/>
    </source>
</evidence>
<evidence type="ECO:0000256" key="12">
    <source>
        <dbReference type="PROSITE-ProRule" id="PRU00169"/>
    </source>
</evidence>
<comment type="subcellular location">
    <subcellularLocation>
        <location evidence="2">Cell membrane</location>
        <topology evidence="2">Multi-pass membrane protein</topology>
    </subcellularLocation>
</comment>
<dbReference type="InterPro" id="IPR036641">
    <property type="entry name" value="HPT_dom_sf"/>
</dbReference>
<evidence type="ECO:0000256" key="6">
    <source>
        <dbReference type="ARBA" id="ARBA00022692"/>
    </source>
</evidence>
<dbReference type="Gene3D" id="3.30.450.20">
    <property type="entry name" value="PAS domain"/>
    <property type="match status" value="1"/>
</dbReference>
<dbReference type="SMART" id="SM00387">
    <property type="entry name" value="HATPase_c"/>
    <property type="match status" value="1"/>
</dbReference>
<dbReference type="InterPro" id="IPR003661">
    <property type="entry name" value="HisK_dim/P_dom"/>
</dbReference>
<dbReference type="SMART" id="SM00388">
    <property type="entry name" value="HisKA"/>
    <property type="match status" value="1"/>
</dbReference>
<dbReference type="Gene3D" id="3.30.565.10">
    <property type="entry name" value="Histidine kinase-like ATPase, C-terminal domain"/>
    <property type="match status" value="1"/>
</dbReference>
<dbReference type="Pfam" id="PF02518">
    <property type="entry name" value="HATPase_c"/>
    <property type="match status" value="1"/>
</dbReference>
<evidence type="ECO:0000259" key="13">
    <source>
        <dbReference type="PROSITE" id="PS50109"/>
    </source>
</evidence>
<evidence type="ECO:0000313" key="17">
    <source>
        <dbReference type="EMBL" id="MBB4079921.1"/>
    </source>
</evidence>
<name>A0A840E410_9BACT</name>
<dbReference type="InterPro" id="IPR036890">
    <property type="entry name" value="HATPase_C_sf"/>
</dbReference>
<gene>
    <name evidence="17" type="ORF">GGR28_002548</name>
</gene>
<dbReference type="CDD" id="cd17546">
    <property type="entry name" value="REC_hyHK_CKI1_RcsC-like"/>
    <property type="match status" value="1"/>
</dbReference>
<evidence type="ECO:0000256" key="5">
    <source>
        <dbReference type="ARBA" id="ARBA00022553"/>
    </source>
</evidence>
<dbReference type="PANTHER" id="PTHR45339">
    <property type="entry name" value="HYBRID SIGNAL TRANSDUCTION HISTIDINE KINASE J"/>
    <property type="match status" value="1"/>
</dbReference>
<dbReference type="AlphaFoldDB" id="A0A840E410"/>
<accession>A0A840E410</accession>
<keyword evidence="11" id="KW-0472">Membrane</keyword>
<dbReference type="PROSITE" id="PS50112">
    <property type="entry name" value="PAS"/>
    <property type="match status" value="1"/>
</dbReference>
<evidence type="ECO:0000313" key="18">
    <source>
        <dbReference type="Proteomes" id="UP000576209"/>
    </source>
</evidence>
<dbReference type="SUPFAM" id="SSF47384">
    <property type="entry name" value="Homodimeric domain of signal transducing histidine kinase"/>
    <property type="match status" value="1"/>
</dbReference>
<keyword evidence="4" id="KW-1003">Cell membrane</keyword>
<evidence type="ECO:0000256" key="1">
    <source>
        <dbReference type="ARBA" id="ARBA00000085"/>
    </source>
</evidence>
<dbReference type="InterPro" id="IPR000700">
    <property type="entry name" value="PAS-assoc_C"/>
</dbReference>
<dbReference type="SMART" id="SM00091">
    <property type="entry name" value="PAS"/>
    <property type="match status" value="1"/>
</dbReference>
<feature type="domain" description="PAC" evidence="16">
    <location>
        <begin position="91"/>
        <end position="143"/>
    </location>
</feature>
<dbReference type="EMBL" id="JACIFF010000006">
    <property type="protein sequence ID" value="MBB4079921.1"/>
    <property type="molecule type" value="Genomic_DNA"/>
</dbReference>
<dbReference type="RefSeq" id="WP_183496159.1">
    <property type="nucleotide sequence ID" value="NZ_JACIFF010000006.1"/>
</dbReference>
<keyword evidence="9" id="KW-1133">Transmembrane helix</keyword>
<dbReference type="InterPro" id="IPR001789">
    <property type="entry name" value="Sig_transdc_resp-reg_receiver"/>
</dbReference>
<protein>
    <recommendedName>
        <fullName evidence="3">histidine kinase</fullName>
        <ecNumber evidence="3">2.7.13.3</ecNumber>
    </recommendedName>
</protein>
<dbReference type="Gene3D" id="1.10.287.130">
    <property type="match status" value="1"/>
</dbReference>
<dbReference type="InterPro" id="IPR036097">
    <property type="entry name" value="HisK_dim/P_sf"/>
</dbReference>
<dbReference type="Pfam" id="PF00512">
    <property type="entry name" value="HisKA"/>
    <property type="match status" value="1"/>
</dbReference>
<feature type="modified residue" description="4-aspartylphosphate" evidence="12">
    <location>
        <position position="452"/>
    </location>
</feature>
<reference evidence="17 18" key="1">
    <citation type="submission" date="2020-08" db="EMBL/GenBank/DDBJ databases">
        <title>Genomic Encyclopedia of Type Strains, Phase IV (KMG-IV): sequencing the most valuable type-strain genomes for metagenomic binning, comparative biology and taxonomic classification.</title>
        <authorList>
            <person name="Goeker M."/>
        </authorList>
    </citation>
    <scope>NUCLEOTIDE SEQUENCE [LARGE SCALE GENOMIC DNA]</scope>
    <source>
        <strain evidence="17 18">DSM 105137</strain>
    </source>
</reference>
<dbReference type="SUPFAM" id="SSF55785">
    <property type="entry name" value="PYP-like sensor domain (PAS domain)"/>
    <property type="match status" value="1"/>
</dbReference>
<dbReference type="Proteomes" id="UP000576209">
    <property type="component" value="Unassembled WGS sequence"/>
</dbReference>
<dbReference type="InterPro" id="IPR005467">
    <property type="entry name" value="His_kinase_dom"/>
</dbReference>
<dbReference type="GO" id="GO:0005886">
    <property type="term" value="C:plasma membrane"/>
    <property type="evidence" value="ECO:0007669"/>
    <property type="project" value="UniProtKB-SubCell"/>
</dbReference>
<dbReference type="PROSITE" id="PS50110">
    <property type="entry name" value="RESPONSE_REGULATORY"/>
    <property type="match status" value="1"/>
</dbReference>
<dbReference type="CDD" id="cd00130">
    <property type="entry name" value="PAS"/>
    <property type="match status" value="1"/>
</dbReference>
<evidence type="ECO:0000256" key="11">
    <source>
        <dbReference type="ARBA" id="ARBA00023136"/>
    </source>
</evidence>
<dbReference type="PRINTS" id="PR00344">
    <property type="entry name" value="BCTRLSENSOR"/>
</dbReference>
<dbReference type="Gene3D" id="3.40.50.2300">
    <property type="match status" value="1"/>
</dbReference>
<keyword evidence="7" id="KW-0547">Nucleotide-binding</keyword>
<keyword evidence="8" id="KW-0067">ATP-binding</keyword>
<evidence type="ECO:0000256" key="10">
    <source>
        <dbReference type="ARBA" id="ARBA00023012"/>
    </source>
</evidence>
<dbReference type="PROSITE" id="PS50113">
    <property type="entry name" value="PAC"/>
    <property type="match status" value="1"/>
</dbReference>
<feature type="domain" description="Histidine kinase" evidence="13">
    <location>
        <begin position="161"/>
        <end position="382"/>
    </location>
</feature>
<dbReference type="CDD" id="cd00082">
    <property type="entry name" value="HisKA"/>
    <property type="match status" value="1"/>
</dbReference>
<evidence type="ECO:0000256" key="2">
    <source>
        <dbReference type="ARBA" id="ARBA00004651"/>
    </source>
</evidence>
<proteinExistence type="predicted"/>